<feature type="transmembrane region" description="Helical" evidence="6">
    <location>
        <begin position="500"/>
        <end position="520"/>
    </location>
</feature>
<proteinExistence type="predicted"/>
<evidence type="ECO:0000313" key="8">
    <source>
        <dbReference type="EMBL" id="KAH7048320.1"/>
    </source>
</evidence>
<evidence type="ECO:0000256" key="2">
    <source>
        <dbReference type="ARBA" id="ARBA00022692"/>
    </source>
</evidence>
<feature type="domain" description="Major facilitator superfamily (MFS) profile" evidence="7">
    <location>
        <begin position="58"/>
        <end position="525"/>
    </location>
</feature>
<sequence>MPEAPAIMELQPRSSDASGLPAAKLPAAAESTTQSSPNASDAPPHQDTGLSALRAGIIAAAVTGILVASSMTTGLLTVALPKMATDLDIPEHLLLWPASIYGLACGCTLLMAGSIADAVGSRIVYLIGCLLLSLSMLASGLAQTSTQLIVFRGFQGVAASCCLPTAVSILSEAFPDGRRRNIGFAMMGAGQPLGYSLGLSLGGVFVNSIGWRVSWYLCAGLALLVFVASIWALPIKPSTDALTRRAFLQRLDIIGALIASACLGMLSYVLAVVSEGSSEIKDGKNIALLCISGALIPTFIFWMDFRVKKNKTALIPNKLWRKSAFSTVCGMVFLTWAALNATNYYSSLYFQEIQELSALQTSIRFLPNAILGIILSVATGLILHKFSAYWIVLLASVITAVSPALLALNDPDWSYWYTQFWAILLSAIAVDVLFVVSNLIITNIFPPSMHALAGAVFNTVSQFGTAVGLAIMGVISSNVTNHSGSLDKTSPSALLDGYRASFWACFGSLCLSIAIGCFGLKDVGKLGLKVE</sequence>
<keyword evidence="9" id="KW-1185">Reference proteome</keyword>
<gene>
    <name evidence="8" type="ORF">B0J12DRAFT_601479</name>
</gene>
<evidence type="ECO:0000256" key="1">
    <source>
        <dbReference type="ARBA" id="ARBA00004141"/>
    </source>
</evidence>
<feature type="transmembrane region" description="Helical" evidence="6">
    <location>
        <begin position="123"/>
        <end position="142"/>
    </location>
</feature>
<dbReference type="PANTHER" id="PTHR42718:SF10">
    <property type="entry name" value="TRANSPORTER, PUTATIVE (AFU_ORTHOLOGUE AFUA_8G06760)-RELATED"/>
    <property type="match status" value="1"/>
</dbReference>
<organism evidence="8 9">
    <name type="scientific">Macrophomina phaseolina</name>
    <dbReference type="NCBI Taxonomy" id="35725"/>
    <lineage>
        <taxon>Eukaryota</taxon>
        <taxon>Fungi</taxon>
        <taxon>Dikarya</taxon>
        <taxon>Ascomycota</taxon>
        <taxon>Pezizomycotina</taxon>
        <taxon>Dothideomycetes</taxon>
        <taxon>Dothideomycetes incertae sedis</taxon>
        <taxon>Botryosphaeriales</taxon>
        <taxon>Botryosphaeriaceae</taxon>
        <taxon>Macrophomina</taxon>
    </lineage>
</organism>
<feature type="transmembrane region" description="Helical" evidence="6">
    <location>
        <begin position="453"/>
        <end position="480"/>
    </location>
</feature>
<evidence type="ECO:0000256" key="3">
    <source>
        <dbReference type="ARBA" id="ARBA00022989"/>
    </source>
</evidence>
<keyword evidence="2 6" id="KW-0812">Transmembrane</keyword>
<evidence type="ECO:0000313" key="9">
    <source>
        <dbReference type="Proteomes" id="UP000774617"/>
    </source>
</evidence>
<feature type="transmembrane region" description="Helical" evidence="6">
    <location>
        <begin position="253"/>
        <end position="274"/>
    </location>
</feature>
<dbReference type="InterPro" id="IPR036259">
    <property type="entry name" value="MFS_trans_sf"/>
</dbReference>
<dbReference type="Proteomes" id="UP000774617">
    <property type="component" value="Unassembled WGS sequence"/>
</dbReference>
<feature type="region of interest" description="Disordered" evidence="5">
    <location>
        <begin position="1"/>
        <end position="47"/>
    </location>
</feature>
<feature type="transmembrane region" description="Helical" evidence="6">
    <location>
        <begin position="390"/>
        <end position="408"/>
    </location>
</feature>
<feature type="transmembrane region" description="Helical" evidence="6">
    <location>
        <begin position="420"/>
        <end position="441"/>
    </location>
</feature>
<keyword evidence="3 6" id="KW-1133">Transmembrane helix</keyword>
<accession>A0ABQ8G8K6</accession>
<keyword evidence="4 6" id="KW-0472">Membrane</keyword>
<feature type="compositionally biased region" description="Polar residues" evidence="5">
    <location>
        <begin position="30"/>
        <end position="39"/>
    </location>
</feature>
<dbReference type="InterPro" id="IPR011701">
    <property type="entry name" value="MFS"/>
</dbReference>
<feature type="transmembrane region" description="Helical" evidence="6">
    <location>
        <begin position="182"/>
        <end position="207"/>
    </location>
</feature>
<feature type="transmembrane region" description="Helical" evidence="6">
    <location>
        <begin position="365"/>
        <end position="383"/>
    </location>
</feature>
<dbReference type="SUPFAM" id="SSF103473">
    <property type="entry name" value="MFS general substrate transporter"/>
    <property type="match status" value="1"/>
</dbReference>
<reference evidence="8 9" key="1">
    <citation type="journal article" date="2021" name="Nat. Commun.">
        <title>Genetic determinants of endophytism in the Arabidopsis root mycobiome.</title>
        <authorList>
            <person name="Mesny F."/>
            <person name="Miyauchi S."/>
            <person name="Thiergart T."/>
            <person name="Pickel B."/>
            <person name="Atanasova L."/>
            <person name="Karlsson M."/>
            <person name="Huettel B."/>
            <person name="Barry K.W."/>
            <person name="Haridas S."/>
            <person name="Chen C."/>
            <person name="Bauer D."/>
            <person name="Andreopoulos W."/>
            <person name="Pangilinan J."/>
            <person name="LaButti K."/>
            <person name="Riley R."/>
            <person name="Lipzen A."/>
            <person name="Clum A."/>
            <person name="Drula E."/>
            <person name="Henrissat B."/>
            <person name="Kohler A."/>
            <person name="Grigoriev I.V."/>
            <person name="Martin F.M."/>
            <person name="Hacquard S."/>
        </authorList>
    </citation>
    <scope>NUCLEOTIDE SEQUENCE [LARGE SCALE GENOMIC DNA]</scope>
    <source>
        <strain evidence="8 9">MPI-SDFR-AT-0080</strain>
    </source>
</reference>
<dbReference type="InterPro" id="IPR020846">
    <property type="entry name" value="MFS_dom"/>
</dbReference>
<comment type="subcellular location">
    <subcellularLocation>
        <location evidence="1">Membrane</location>
        <topology evidence="1">Multi-pass membrane protein</topology>
    </subcellularLocation>
</comment>
<feature type="transmembrane region" description="Helical" evidence="6">
    <location>
        <begin position="93"/>
        <end position="116"/>
    </location>
</feature>
<dbReference type="Pfam" id="PF07690">
    <property type="entry name" value="MFS_1"/>
    <property type="match status" value="1"/>
</dbReference>
<dbReference type="PROSITE" id="PS50850">
    <property type="entry name" value="MFS"/>
    <property type="match status" value="1"/>
</dbReference>
<feature type="transmembrane region" description="Helical" evidence="6">
    <location>
        <begin position="324"/>
        <end position="345"/>
    </location>
</feature>
<dbReference type="EMBL" id="JAGTJR010000015">
    <property type="protein sequence ID" value="KAH7048320.1"/>
    <property type="molecule type" value="Genomic_DNA"/>
</dbReference>
<protein>
    <submittedName>
        <fullName evidence="8">Aminotriazole resistance protein</fullName>
    </submittedName>
</protein>
<dbReference type="PANTHER" id="PTHR42718">
    <property type="entry name" value="MAJOR FACILITATOR SUPERFAMILY MULTIDRUG TRANSPORTER MFSC"/>
    <property type="match status" value="1"/>
</dbReference>
<evidence type="ECO:0000259" key="7">
    <source>
        <dbReference type="PROSITE" id="PS50850"/>
    </source>
</evidence>
<name>A0ABQ8G8K6_9PEZI</name>
<evidence type="ECO:0000256" key="4">
    <source>
        <dbReference type="ARBA" id="ARBA00023136"/>
    </source>
</evidence>
<comment type="caution">
    <text evidence="8">The sequence shown here is derived from an EMBL/GenBank/DDBJ whole genome shotgun (WGS) entry which is preliminary data.</text>
</comment>
<feature type="transmembrane region" description="Helical" evidence="6">
    <location>
        <begin position="286"/>
        <end position="303"/>
    </location>
</feature>
<feature type="transmembrane region" description="Helical" evidence="6">
    <location>
        <begin position="57"/>
        <end position="81"/>
    </location>
</feature>
<dbReference type="Gene3D" id="1.20.1250.20">
    <property type="entry name" value="MFS general substrate transporter like domains"/>
    <property type="match status" value="2"/>
</dbReference>
<evidence type="ECO:0000256" key="5">
    <source>
        <dbReference type="SAM" id="MobiDB-lite"/>
    </source>
</evidence>
<feature type="transmembrane region" description="Helical" evidence="6">
    <location>
        <begin position="148"/>
        <end position="170"/>
    </location>
</feature>
<feature type="transmembrane region" description="Helical" evidence="6">
    <location>
        <begin position="213"/>
        <end position="233"/>
    </location>
</feature>
<evidence type="ECO:0000256" key="6">
    <source>
        <dbReference type="SAM" id="Phobius"/>
    </source>
</evidence>